<gene>
    <name evidence="1" type="ORF">C4B59_11475</name>
</gene>
<evidence type="ECO:0000313" key="2">
    <source>
        <dbReference type="Proteomes" id="UP000248329"/>
    </source>
</evidence>
<organism evidence="1 2">
    <name type="scientific">Candidatus Methanogaster sp</name>
    <dbReference type="NCBI Taxonomy" id="3386292"/>
    <lineage>
        <taxon>Archaea</taxon>
        <taxon>Methanobacteriati</taxon>
        <taxon>Methanobacteriota</taxon>
        <taxon>Stenosarchaea group</taxon>
        <taxon>Methanomicrobia</taxon>
        <taxon>Methanosarcinales</taxon>
        <taxon>ANME-2 cluster</taxon>
        <taxon>Candidatus Methanogasteraceae</taxon>
        <taxon>Candidatus Methanogaster</taxon>
    </lineage>
</organism>
<accession>A0AC61L0R4</accession>
<reference evidence="1" key="1">
    <citation type="submission" date="2018-01" db="EMBL/GenBank/DDBJ databases">
        <authorList>
            <person name="Krukenberg V."/>
        </authorList>
    </citation>
    <scope>NUCLEOTIDE SEQUENCE</scope>
    <source>
        <strain evidence="1">E20ANME2</strain>
    </source>
</reference>
<dbReference type="EMBL" id="PQXF01000025">
    <property type="protein sequence ID" value="PXF59427.1"/>
    <property type="molecule type" value="Genomic_DNA"/>
</dbReference>
<proteinExistence type="predicted"/>
<dbReference type="Proteomes" id="UP000248329">
    <property type="component" value="Unassembled WGS sequence"/>
</dbReference>
<name>A0AC61L0R4_9EURY</name>
<evidence type="ECO:0000313" key="1">
    <source>
        <dbReference type="EMBL" id="PXF59427.1"/>
    </source>
</evidence>
<protein>
    <submittedName>
        <fullName evidence="1">Uncharacterized protein</fullName>
    </submittedName>
</protein>
<sequence length="152" mass="16645">MMKEDNRLFSRILIPVDGSKFSLKAVRLAKQLAEIQGSELLLLHALDTAVLNQLCRFNYKPHNEVRADMEGSAKAFLEDMSLEVSQSGVLVSITIKEGTPHEVILDETVSWGADLIVMGKLGKRGVSRILLGSVAERVIEFADLPVLLVAGC</sequence>
<comment type="caution">
    <text evidence="1">The sequence shown here is derived from an EMBL/GenBank/DDBJ whole genome shotgun (WGS) entry which is preliminary data.</text>
</comment>